<dbReference type="EMBL" id="CP104013">
    <property type="protein sequence ID" value="UYP48374.1"/>
    <property type="molecule type" value="Genomic_DNA"/>
</dbReference>
<dbReference type="SUPFAM" id="SSF52540">
    <property type="entry name" value="P-loop containing nucleoside triphosphate hydrolases"/>
    <property type="match status" value="1"/>
</dbReference>
<dbReference type="InterPro" id="IPR001806">
    <property type="entry name" value="Small_GTPase"/>
</dbReference>
<evidence type="ECO:0000256" key="1">
    <source>
        <dbReference type="ARBA" id="ARBA00022741"/>
    </source>
</evidence>
<organism evidence="3 4">
    <name type="scientific">Candidatus Lokiarchaeum ossiferum</name>
    <dbReference type="NCBI Taxonomy" id="2951803"/>
    <lineage>
        <taxon>Archaea</taxon>
        <taxon>Promethearchaeati</taxon>
        <taxon>Promethearchaeota</taxon>
        <taxon>Promethearchaeia</taxon>
        <taxon>Promethearchaeales</taxon>
        <taxon>Promethearchaeaceae</taxon>
        <taxon>Candidatus Lokiarchaeum</taxon>
    </lineage>
</organism>
<dbReference type="InterPro" id="IPR050227">
    <property type="entry name" value="Rab"/>
</dbReference>
<keyword evidence="4" id="KW-1185">Reference proteome</keyword>
<keyword evidence="1" id="KW-0547">Nucleotide-binding</keyword>
<keyword evidence="2" id="KW-0342">GTP-binding</keyword>
<accession>A0ABY6I0Z9</accession>
<name>A0ABY6I0Z9_9ARCH</name>
<dbReference type="InterPro" id="IPR005225">
    <property type="entry name" value="Small_GTP-bd"/>
</dbReference>
<dbReference type="Pfam" id="PF00071">
    <property type="entry name" value="Ras"/>
    <property type="match status" value="1"/>
</dbReference>
<evidence type="ECO:0000313" key="3">
    <source>
        <dbReference type="EMBL" id="UYP48374.1"/>
    </source>
</evidence>
<gene>
    <name evidence="3" type="ORF">NEF87_004659</name>
</gene>
<dbReference type="PANTHER" id="PTHR47977">
    <property type="entry name" value="RAS-RELATED PROTEIN RAB"/>
    <property type="match status" value="1"/>
</dbReference>
<dbReference type="SMART" id="SM00175">
    <property type="entry name" value="RAB"/>
    <property type="match status" value="1"/>
</dbReference>
<evidence type="ECO:0000256" key="2">
    <source>
        <dbReference type="ARBA" id="ARBA00023134"/>
    </source>
</evidence>
<dbReference type="Proteomes" id="UP001208689">
    <property type="component" value="Chromosome"/>
</dbReference>
<protein>
    <submittedName>
        <fullName evidence="3">Uncharacterized protein</fullName>
    </submittedName>
</protein>
<evidence type="ECO:0000313" key="4">
    <source>
        <dbReference type="Proteomes" id="UP001208689"/>
    </source>
</evidence>
<dbReference type="NCBIfam" id="TIGR00231">
    <property type="entry name" value="small_GTP"/>
    <property type="match status" value="1"/>
</dbReference>
<dbReference type="PRINTS" id="PR00449">
    <property type="entry name" value="RASTRNSFRMNG"/>
</dbReference>
<dbReference type="InterPro" id="IPR027417">
    <property type="entry name" value="P-loop_NTPase"/>
</dbReference>
<reference evidence="3" key="1">
    <citation type="submission" date="2022-09" db="EMBL/GenBank/DDBJ databases">
        <title>Actin cytoskeleton and complex cell architecture in an #Asgard archaeon.</title>
        <authorList>
            <person name="Ponce Toledo R.I."/>
            <person name="Schleper C."/>
            <person name="Rodrigues Oliveira T."/>
            <person name="Wollweber F."/>
            <person name="Xu J."/>
            <person name="Rittmann S."/>
            <person name="Klingl A."/>
            <person name="Pilhofer M."/>
        </authorList>
    </citation>
    <scope>NUCLEOTIDE SEQUENCE</scope>
    <source>
        <strain evidence="3">B-35</strain>
    </source>
</reference>
<dbReference type="Gene3D" id="3.40.50.300">
    <property type="entry name" value="P-loop containing nucleotide triphosphate hydrolases"/>
    <property type="match status" value="1"/>
</dbReference>
<proteinExistence type="predicted"/>
<sequence>MGNPSSGKSSILYRLFSREFQLAYMPTIGMDYYEKFFSKYNILANCLDFGGIDVIDVINSPFFKEVDVVLFVCDIFDNYNQKSFLKLSHSIKNQNSQKVHFIIVRNKCDLNPITNGESQKIDRFCGVNEFKYIHLSAKTMQNFDLLKKALFSSFSDQKEQISCLNCSTISDYN</sequence>